<name>A0A0F9R7V7_9ZZZZ</name>
<accession>A0A0F9R7V7</accession>
<protein>
    <submittedName>
        <fullName evidence="2">Uncharacterized protein</fullName>
    </submittedName>
</protein>
<gene>
    <name evidence="2" type="ORF">LCGC14_0610290</name>
</gene>
<dbReference type="EMBL" id="LAZR01001010">
    <property type="protein sequence ID" value="KKN52635.1"/>
    <property type="molecule type" value="Genomic_DNA"/>
</dbReference>
<reference evidence="2" key="1">
    <citation type="journal article" date="2015" name="Nature">
        <title>Complex archaea that bridge the gap between prokaryotes and eukaryotes.</title>
        <authorList>
            <person name="Spang A."/>
            <person name="Saw J.H."/>
            <person name="Jorgensen S.L."/>
            <person name="Zaremba-Niedzwiedzka K."/>
            <person name="Martijn J."/>
            <person name="Lind A.E."/>
            <person name="van Eijk R."/>
            <person name="Schleper C."/>
            <person name="Guy L."/>
            <person name="Ettema T.J."/>
        </authorList>
    </citation>
    <scope>NUCLEOTIDE SEQUENCE</scope>
</reference>
<feature type="region of interest" description="Disordered" evidence="1">
    <location>
        <begin position="42"/>
        <end position="134"/>
    </location>
</feature>
<feature type="compositionally biased region" description="Basic and acidic residues" evidence="1">
    <location>
        <begin position="109"/>
        <end position="121"/>
    </location>
</feature>
<feature type="compositionally biased region" description="Basic and acidic residues" evidence="1">
    <location>
        <begin position="59"/>
        <end position="68"/>
    </location>
</feature>
<dbReference type="AlphaFoldDB" id="A0A0F9R7V7"/>
<evidence type="ECO:0000256" key="1">
    <source>
        <dbReference type="SAM" id="MobiDB-lite"/>
    </source>
</evidence>
<organism evidence="2">
    <name type="scientific">marine sediment metagenome</name>
    <dbReference type="NCBI Taxonomy" id="412755"/>
    <lineage>
        <taxon>unclassified sequences</taxon>
        <taxon>metagenomes</taxon>
        <taxon>ecological metagenomes</taxon>
    </lineage>
</organism>
<sequence>MKIGYFFDIETDEDAQRLADFVATFRAPTGALIPEEVKAFIIAEETEDEPKKPTRRRNRLAEETKPEASESSDEETGTGAEKPHRRKRSSKGKGGEDTVSSSPRRRSRTAKETDKISDADLSKAASEGAAALTPKVVMKLLEDTFDVSDVKKLDGDQRRHFVDLIHEMIEANE</sequence>
<evidence type="ECO:0000313" key="2">
    <source>
        <dbReference type="EMBL" id="KKN52635.1"/>
    </source>
</evidence>
<comment type="caution">
    <text evidence="2">The sequence shown here is derived from an EMBL/GenBank/DDBJ whole genome shotgun (WGS) entry which is preliminary data.</text>
</comment>
<proteinExistence type="predicted"/>